<dbReference type="PANTHER" id="PTHR41695">
    <property type="entry name" value="1,4-ALPHA-GLUCAN BRANCHING ENZYME RV3031-RELATED"/>
    <property type="match status" value="1"/>
</dbReference>
<dbReference type="InterPro" id="IPR028995">
    <property type="entry name" value="Glyco_hydro_57/38_cen_sf"/>
</dbReference>
<evidence type="ECO:0000256" key="1">
    <source>
        <dbReference type="ARBA" id="ARBA00006821"/>
    </source>
</evidence>
<dbReference type="EMBL" id="CP098502">
    <property type="protein sequence ID" value="UTI66482.1"/>
    <property type="molecule type" value="Genomic_DNA"/>
</dbReference>
<keyword evidence="7" id="KW-1185">Reference proteome</keyword>
<gene>
    <name evidence="6" type="ORF">NBH00_09780</name>
</gene>
<dbReference type="SUPFAM" id="SSF88713">
    <property type="entry name" value="Glycoside hydrolase/deacetylase"/>
    <property type="match status" value="1"/>
</dbReference>
<dbReference type="InterPro" id="IPR011330">
    <property type="entry name" value="Glyco_hydro/deAcase_b/a-brl"/>
</dbReference>
<dbReference type="SUPFAM" id="SSF88688">
    <property type="entry name" value="Families 57/38 glycoside transferase middle domain"/>
    <property type="match status" value="1"/>
</dbReference>
<dbReference type="Proteomes" id="UP001056035">
    <property type="component" value="Chromosome"/>
</dbReference>
<dbReference type="Pfam" id="PF09210">
    <property type="entry name" value="BE_C"/>
    <property type="match status" value="1"/>
</dbReference>
<dbReference type="InterPro" id="IPR015293">
    <property type="entry name" value="BE_C"/>
</dbReference>
<proteinExistence type="inferred from homology"/>
<evidence type="ECO:0000256" key="2">
    <source>
        <dbReference type="ARBA" id="ARBA00023277"/>
    </source>
</evidence>
<dbReference type="Gene3D" id="1.20.1430.10">
    <property type="entry name" value="Families 57/38 glycoside transferase, middle domain"/>
    <property type="match status" value="1"/>
</dbReference>
<evidence type="ECO:0000313" key="6">
    <source>
        <dbReference type="EMBL" id="UTI66482.1"/>
    </source>
</evidence>
<dbReference type="RefSeq" id="WP_254573153.1">
    <property type="nucleotide sequence ID" value="NZ_CP098502.1"/>
</dbReference>
<evidence type="ECO:0000259" key="5">
    <source>
        <dbReference type="Pfam" id="PF09210"/>
    </source>
</evidence>
<comment type="similarity">
    <text evidence="1 3">Belongs to the glycosyl hydrolase 57 family.</text>
</comment>
<protein>
    <submittedName>
        <fullName evidence="6">DUF1957 domain-containing protein</fullName>
    </submittedName>
</protein>
<dbReference type="InterPro" id="IPR040042">
    <property type="entry name" value="Branching_enz_MT3115-like"/>
</dbReference>
<evidence type="ECO:0000256" key="3">
    <source>
        <dbReference type="RuleBase" id="RU361196"/>
    </source>
</evidence>
<keyword evidence="2 3" id="KW-0119">Carbohydrate metabolism</keyword>
<name>A0ABY5E006_9ACTN</name>
<dbReference type="InterPro" id="IPR004300">
    <property type="entry name" value="Glyco_hydro_57_N"/>
</dbReference>
<dbReference type="InterPro" id="IPR027291">
    <property type="entry name" value="Glyco_hydro_38_N_sf"/>
</dbReference>
<organism evidence="6 7">
    <name type="scientific">Paraconexibacter antarcticus</name>
    <dbReference type="NCBI Taxonomy" id="2949664"/>
    <lineage>
        <taxon>Bacteria</taxon>
        <taxon>Bacillati</taxon>
        <taxon>Actinomycetota</taxon>
        <taxon>Thermoleophilia</taxon>
        <taxon>Solirubrobacterales</taxon>
        <taxon>Paraconexibacteraceae</taxon>
        <taxon>Paraconexibacter</taxon>
    </lineage>
</organism>
<dbReference type="InterPro" id="IPR037090">
    <property type="entry name" value="57_glycoside_trans_central"/>
</dbReference>
<reference evidence="6 7" key="1">
    <citation type="submission" date="2022-06" db="EMBL/GenBank/DDBJ databases">
        <title>Paraconexibacter antarcticus.</title>
        <authorList>
            <person name="Kim C.S."/>
        </authorList>
    </citation>
    <scope>NUCLEOTIDE SEQUENCE [LARGE SCALE GENOMIC DNA]</scope>
    <source>
        <strain evidence="6 7">02-257</strain>
    </source>
</reference>
<feature type="domain" description="Glycoside hydrolase family 57 N-terminal" evidence="4">
    <location>
        <begin position="147"/>
        <end position="358"/>
    </location>
</feature>
<sequence>MAGDAPEDGALAILLHSHMPYVEGFGTWPFGEEWLFEALATSYLPLLDVLDGPGGDAVTLSLTPVLVDQLAAPGVGERFVAFLTDVRRASHELDVDGCRASGRADLAAALELAAGDYEHALERYAARTTGRGRQGLLDAFAPHAAWTSSATHAVLPLVATEAGVSLQLRTGIDGHRARFDDARAWRGGFWLPECAHAPWLDPLLEEAGVHAVCVDLTDVLGGHGAPGHLTPYRTEAGPLLVPIDRQVMELVWSDGGYPADGTYRDYHHRTTHDHHPWSVDGSVYDRERARGRAREHAAAFVRDVRARVAGGGLSVCALDTELLGHWWYEGVDWLAAVLEEARVQGLRIVHLDEAVRAATPAAPIDPGTTTWGTPRDLSTWDAPRVADLAWQARAAELDVVAAGPAADPRAVRELLALQSSDWTFMVTRDLAGEYPVERAAGHHAALREALAAPGTTDPAVRSLAPQAHPAALLEP</sequence>
<evidence type="ECO:0000313" key="7">
    <source>
        <dbReference type="Proteomes" id="UP001056035"/>
    </source>
</evidence>
<dbReference type="Gene3D" id="3.20.110.10">
    <property type="entry name" value="Glycoside hydrolase 38, N terminal domain"/>
    <property type="match status" value="1"/>
</dbReference>
<dbReference type="Pfam" id="PF03065">
    <property type="entry name" value="Glyco_hydro_57"/>
    <property type="match status" value="1"/>
</dbReference>
<accession>A0ABY5E006</accession>
<dbReference type="PANTHER" id="PTHR41695:SF1">
    <property type="entry name" value="1,4-ALPHA-GLUCAN BRANCHING ENZYME TK1436"/>
    <property type="match status" value="1"/>
</dbReference>
<feature type="domain" description="1,4-alpha-glucan branching enzyme C-terminal" evidence="5">
    <location>
        <begin position="409"/>
        <end position="451"/>
    </location>
</feature>
<evidence type="ECO:0000259" key="4">
    <source>
        <dbReference type="Pfam" id="PF03065"/>
    </source>
</evidence>